<evidence type="ECO:0000256" key="1">
    <source>
        <dbReference type="SAM" id="MobiDB-lite"/>
    </source>
</evidence>
<comment type="caution">
    <text evidence="2">The sequence shown here is derived from an EMBL/GenBank/DDBJ whole genome shotgun (WGS) entry which is preliminary data.</text>
</comment>
<feature type="region of interest" description="Disordered" evidence="1">
    <location>
        <begin position="1"/>
        <end position="84"/>
    </location>
</feature>
<gene>
    <name evidence="2" type="ORF">VCS650_LOCUS42776</name>
</gene>
<evidence type="ECO:0000313" key="2">
    <source>
        <dbReference type="EMBL" id="CAF1511173.1"/>
    </source>
</evidence>
<sequence>MPSPSSLRSPPPTAPLGSSFKIPKKMSSPPAIPGSTLGSKPSTQERRRGPSRSPLRAPHRPPSSLGPEKTEYLNTTAETKRSNG</sequence>
<proteinExistence type="predicted"/>
<evidence type="ECO:0000313" key="3">
    <source>
        <dbReference type="Proteomes" id="UP000663891"/>
    </source>
</evidence>
<reference evidence="2" key="1">
    <citation type="submission" date="2021-02" db="EMBL/GenBank/DDBJ databases">
        <authorList>
            <person name="Nowell W R."/>
        </authorList>
    </citation>
    <scope>NUCLEOTIDE SEQUENCE</scope>
</reference>
<name>A0A815U580_9BILA</name>
<protein>
    <submittedName>
        <fullName evidence="2">Uncharacterized protein</fullName>
    </submittedName>
</protein>
<dbReference type="EMBL" id="CAJNON010002476">
    <property type="protein sequence ID" value="CAF1511173.1"/>
    <property type="molecule type" value="Genomic_DNA"/>
</dbReference>
<dbReference type="AlphaFoldDB" id="A0A815U580"/>
<dbReference type="Proteomes" id="UP000663891">
    <property type="component" value="Unassembled WGS sequence"/>
</dbReference>
<feature type="compositionally biased region" description="Pro residues" evidence="1">
    <location>
        <begin position="1"/>
        <end position="14"/>
    </location>
</feature>
<accession>A0A815U580</accession>
<organism evidence="2 3">
    <name type="scientific">Adineta steineri</name>
    <dbReference type="NCBI Taxonomy" id="433720"/>
    <lineage>
        <taxon>Eukaryota</taxon>
        <taxon>Metazoa</taxon>
        <taxon>Spiralia</taxon>
        <taxon>Gnathifera</taxon>
        <taxon>Rotifera</taxon>
        <taxon>Eurotatoria</taxon>
        <taxon>Bdelloidea</taxon>
        <taxon>Adinetida</taxon>
        <taxon>Adinetidae</taxon>
        <taxon>Adineta</taxon>
    </lineage>
</organism>